<proteinExistence type="predicted"/>
<dbReference type="Gene3D" id="3.90.930.1">
    <property type="match status" value="1"/>
</dbReference>
<evidence type="ECO:0000313" key="2">
    <source>
        <dbReference type="Proteomes" id="UP001185092"/>
    </source>
</evidence>
<dbReference type="Proteomes" id="UP001185092">
    <property type="component" value="Unassembled WGS sequence"/>
</dbReference>
<accession>A0AAE3XRY2</accession>
<organism evidence="1 2">
    <name type="scientific">Aureibacter tunicatorum</name>
    <dbReference type="NCBI Taxonomy" id="866807"/>
    <lineage>
        <taxon>Bacteria</taxon>
        <taxon>Pseudomonadati</taxon>
        <taxon>Bacteroidota</taxon>
        <taxon>Cytophagia</taxon>
        <taxon>Cytophagales</taxon>
        <taxon>Persicobacteraceae</taxon>
        <taxon>Aureibacter</taxon>
    </lineage>
</organism>
<keyword evidence="2" id="KW-1185">Reference proteome</keyword>
<dbReference type="AlphaFoldDB" id="A0AAE3XRY2"/>
<dbReference type="PROSITE" id="PS51257">
    <property type="entry name" value="PROKAR_LIPOPROTEIN"/>
    <property type="match status" value="1"/>
</dbReference>
<comment type="caution">
    <text evidence="1">The sequence shown here is derived from an EMBL/GenBank/DDBJ whole genome shotgun (WGS) entry which is preliminary data.</text>
</comment>
<dbReference type="EMBL" id="JAVDQD010000006">
    <property type="protein sequence ID" value="MDR6240983.1"/>
    <property type="molecule type" value="Genomic_DNA"/>
</dbReference>
<name>A0AAE3XRY2_9BACT</name>
<reference evidence="1" key="1">
    <citation type="submission" date="2023-07" db="EMBL/GenBank/DDBJ databases">
        <title>Genomic Encyclopedia of Type Strains, Phase IV (KMG-IV): sequencing the most valuable type-strain genomes for metagenomic binning, comparative biology and taxonomic classification.</title>
        <authorList>
            <person name="Goeker M."/>
        </authorList>
    </citation>
    <scope>NUCLEOTIDE SEQUENCE</scope>
    <source>
        <strain evidence="1">DSM 26174</strain>
    </source>
</reference>
<protein>
    <submittedName>
        <fullName evidence="1">Uncharacterized protein</fullName>
    </submittedName>
</protein>
<gene>
    <name evidence="1" type="ORF">HNQ88_004059</name>
</gene>
<dbReference type="RefSeq" id="WP_309941391.1">
    <property type="nucleotide sequence ID" value="NZ_AP025305.1"/>
</dbReference>
<dbReference type="SUPFAM" id="SSF82185">
    <property type="entry name" value="Histone H3 K4-specific methyltransferase SET7/9 N-terminal domain"/>
    <property type="match status" value="1"/>
</dbReference>
<sequence>MLNFKYLYIILFFTLFSCKDTTHKNVIKDHWPNGNLKTLIEFDHDNKDFSTVSFYRMNGSISKSFQRYKNMTHGLYQEYTSNGDLYKKLKYKFDIPVDSAFIYDTASSQLSLKRVFINDTLGLNKNLKQIFYNQNGKIDIQRLSPLINTYIPKNKLATVDKPFSIHFSFIDHIPDTGKVYLIKLTPSNEYQNSFFSDTITSTDFTGRHGELMIPKIDSTYKYFSLKFKLPSNFGQLNNTTFFDSLIFFKPE</sequence>
<evidence type="ECO:0000313" key="1">
    <source>
        <dbReference type="EMBL" id="MDR6240983.1"/>
    </source>
</evidence>